<evidence type="ECO:0000259" key="2">
    <source>
        <dbReference type="Pfam" id="PF01979"/>
    </source>
</evidence>
<proteinExistence type="predicted"/>
<dbReference type="InterPro" id="IPR032466">
    <property type="entry name" value="Metal_Hydrolase"/>
</dbReference>
<dbReference type="Proteomes" id="UP000309033">
    <property type="component" value="Unassembled WGS sequence"/>
</dbReference>
<dbReference type="PANTHER" id="PTHR43794">
    <property type="entry name" value="AMINOHYDROLASE SSNA-RELATED"/>
    <property type="match status" value="1"/>
</dbReference>
<dbReference type="InterPro" id="IPR011059">
    <property type="entry name" value="Metal-dep_hydrolase_composite"/>
</dbReference>
<dbReference type="GO" id="GO:0016810">
    <property type="term" value="F:hydrolase activity, acting on carbon-nitrogen (but not peptide) bonds"/>
    <property type="evidence" value="ECO:0007669"/>
    <property type="project" value="InterPro"/>
</dbReference>
<dbReference type="Pfam" id="PF01979">
    <property type="entry name" value="Amidohydro_1"/>
    <property type="match status" value="1"/>
</dbReference>
<dbReference type="EMBL" id="VANP01000004">
    <property type="protein sequence ID" value="TLP60781.1"/>
    <property type="molecule type" value="Genomic_DNA"/>
</dbReference>
<accession>A0A5R8Z5B1</accession>
<dbReference type="Gene3D" id="3.20.20.140">
    <property type="entry name" value="Metal-dependent hydrolases"/>
    <property type="match status" value="1"/>
</dbReference>
<comment type="caution">
    <text evidence="3">The sequence shown here is derived from an EMBL/GenBank/DDBJ whole genome shotgun (WGS) entry which is preliminary data.</text>
</comment>
<keyword evidence="4" id="KW-1185">Reference proteome</keyword>
<dbReference type="InterPro" id="IPR006680">
    <property type="entry name" value="Amidohydro-rel"/>
</dbReference>
<evidence type="ECO:0000256" key="1">
    <source>
        <dbReference type="ARBA" id="ARBA00022801"/>
    </source>
</evidence>
<evidence type="ECO:0000313" key="3">
    <source>
        <dbReference type="EMBL" id="TLP60781.1"/>
    </source>
</evidence>
<dbReference type="AlphaFoldDB" id="A0A5R8Z5B1"/>
<dbReference type="SUPFAM" id="SSF51556">
    <property type="entry name" value="Metallo-dependent hydrolases"/>
    <property type="match status" value="1"/>
</dbReference>
<dbReference type="OrthoDB" id="3189065at2"/>
<organism evidence="3 4">
    <name type="scientific">Microbispora triticiradicis</name>
    <dbReference type="NCBI Taxonomy" id="2200763"/>
    <lineage>
        <taxon>Bacteria</taxon>
        <taxon>Bacillati</taxon>
        <taxon>Actinomycetota</taxon>
        <taxon>Actinomycetes</taxon>
        <taxon>Streptosporangiales</taxon>
        <taxon>Streptosporangiaceae</taxon>
        <taxon>Microbispora</taxon>
    </lineage>
</organism>
<dbReference type="PANTHER" id="PTHR43794:SF11">
    <property type="entry name" value="AMIDOHYDROLASE-RELATED DOMAIN-CONTAINING PROTEIN"/>
    <property type="match status" value="1"/>
</dbReference>
<gene>
    <name evidence="3" type="ORF">FED44_12985</name>
</gene>
<dbReference type="NCBIfam" id="NF006056">
    <property type="entry name" value="PRK08204.1"/>
    <property type="match status" value="1"/>
</dbReference>
<name>A0A5R8Z5B1_9ACTN</name>
<reference evidence="3" key="1">
    <citation type="submission" date="2019-05" db="EMBL/GenBank/DDBJ databases">
        <title>Isolation, diversity and antifungal activity of Actinobacteria from wheat.</title>
        <authorList>
            <person name="Yu B."/>
        </authorList>
    </citation>
    <scope>NUCLEOTIDE SEQUENCE [LARGE SCALE GENOMIC DNA]</scope>
    <source>
        <strain evidence="3">NEAU-HEGS1-5</strain>
    </source>
</reference>
<protein>
    <recommendedName>
        <fullName evidence="2">Amidohydrolase-related domain-containing protein</fullName>
    </recommendedName>
</protein>
<dbReference type="InterPro" id="IPR050287">
    <property type="entry name" value="MTA/SAH_deaminase"/>
</dbReference>
<evidence type="ECO:0000313" key="4">
    <source>
        <dbReference type="Proteomes" id="UP000309033"/>
    </source>
</evidence>
<keyword evidence="1" id="KW-0378">Hydrolase</keyword>
<dbReference type="Gene3D" id="2.30.40.10">
    <property type="entry name" value="Urease, subunit C, domain 1"/>
    <property type="match status" value="1"/>
</dbReference>
<dbReference type="SUPFAM" id="SSF51338">
    <property type="entry name" value="Composite domain of metallo-dependent hydrolases"/>
    <property type="match status" value="1"/>
</dbReference>
<sequence>MPLNTDLVVTGGHVLSMDPAVPDGPADVVVRDGVIVSVGPAAETSPRARVVDATGCVVLPGLIDTHRHTWQSALRHIGLDWSLTDYLGAAFLGLGPNFRPEDVYAGTLIGALGALESGITTLVDWSHIQNTPEHGDAAVAALRDSGIRGVFAYGWPQTDALSWVGEHSDAELPADVRRIRDVLHDDAARVTMALAARGPEMSAPTATRRDLLLARELGLRVTMHVGRAGSVGHLNEEGLLDETVTLVHASAVGDDELKLAADAGATASVAPFIETTMPGLGSPATGRLLRAGVVTGLGADTEIATSGDMFTQMRAALAHHRFTEDGAPLTAGRLLRMATADGAAVAGLGAVTGSLTPGRRADLVVVDTGTPAMAPVLDPLASVVLAAHPGLVRTVVCDGVLVKHDGVLTGPVARAREAAAESLAHLRRAVPGLL</sequence>
<feature type="domain" description="Amidohydrolase-related" evidence="2">
    <location>
        <begin position="57"/>
        <end position="402"/>
    </location>
</feature>